<evidence type="ECO:0000256" key="9">
    <source>
        <dbReference type="SAM" id="MobiDB-lite"/>
    </source>
</evidence>
<dbReference type="GO" id="GO:0008270">
    <property type="term" value="F:zinc ion binding"/>
    <property type="evidence" value="ECO:0007669"/>
    <property type="project" value="UniProtKB-KW"/>
</dbReference>
<keyword evidence="6" id="KW-0804">Transcription</keyword>
<dbReference type="EMBL" id="JACMSC010000010">
    <property type="protein sequence ID" value="KAG6504498.1"/>
    <property type="molecule type" value="Genomic_DNA"/>
</dbReference>
<dbReference type="GO" id="GO:0005634">
    <property type="term" value="C:nucleus"/>
    <property type="evidence" value="ECO:0007669"/>
    <property type="project" value="UniProtKB-SubCell"/>
</dbReference>
<evidence type="ECO:0000256" key="8">
    <source>
        <dbReference type="PROSITE-ProRule" id="PRU00042"/>
    </source>
</evidence>
<keyword evidence="3 8" id="KW-0863">Zinc-finger</keyword>
<evidence type="ECO:0000256" key="1">
    <source>
        <dbReference type="ARBA" id="ARBA00004123"/>
    </source>
</evidence>
<feature type="region of interest" description="Disordered" evidence="9">
    <location>
        <begin position="172"/>
        <end position="191"/>
    </location>
</feature>
<dbReference type="SMART" id="SM00355">
    <property type="entry name" value="ZnF_C2H2"/>
    <property type="match status" value="1"/>
</dbReference>
<evidence type="ECO:0000259" key="10">
    <source>
        <dbReference type="PROSITE" id="PS50157"/>
    </source>
</evidence>
<evidence type="ECO:0000256" key="4">
    <source>
        <dbReference type="ARBA" id="ARBA00022833"/>
    </source>
</evidence>
<dbReference type="PANTHER" id="PTHR45801">
    <property type="entry name" value="OS07G0101800 PROTEIN"/>
    <property type="match status" value="1"/>
</dbReference>
<proteinExistence type="predicted"/>
<dbReference type="InterPro" id="IPR052426">
    <property type="entry name" value="Plant_dev_regulator"/>
</dbReference>
<feature type="compositionally biased region" description="Basic and acidic residues" evidence="9">
    <location>
        <begin position="16"/>
        <end position="25"/>
    </location>
</feature>
<feature type="compositionally biased region" description="Polar residues" evidence="9">
    <location>
        <begin position="1"/>
        <end position="15"/>
    </location>
</feature>
<feature type="region of interest" description="Disordered" evidence="9">
    <location>
        <begin position="1"/>
        <end position="25"/>
    </location>
</feature>
<organism evidence="11 12">
    <name type="scientific">Zingiber officinale</name>
    <name type="common">Ginger</name>
    <name type="synonym">Amomum zingiber</name>
    <dbReference type="NCBI Taxonomy" id="94328"/>
    <lineage>
        <taxon>Eukaryota</taxon>
        <taxon>Viridiplantae</taxon>
        <taxon>Streptophyta</taxon>
        <taxon>Embryophyta</taxon>
        <taxon>Tracheophyta</taxon>
        <taxon>Spermatophyta</taxon>
        <taxon>Magnoliopsida</taxon>
        <taxon>Liliopsida</taxon>
        <taxon>Zingiberales</taxon>
        <taxon>Zingiberaceae</taxon>
        <taxon>Zingiber</taxon>
    </lineage>
</organism>
<dbReference type="PANTHER" id="PTHR45801:SF107">
    <property type="entry name" value="TRANSCRIPTIONAL REGULATOR SUPERMAN-LIKE"/>
    <property type="match status" value="1"/>
</dbReference>
<dbReference type="OrthoDB" id="1708403at2759"/>
<keyword evidence="7" id="KW-0539">Nucleus</keyword>
<keyword evidence="5" id="KW-0805">Transcription regulation</keyword>
<evidence type="ECO:0000313" key="12">
    <source>
        <dbReference type="Proteomes" id="UP000734854"/>
    </source>
</evidence>
<evidence type="ECO:0000256" key="2">
    <source>
        <dbReference type="ARBA" id="ARBA00022723"/>
    </source>
</evidence>
<protein>
    <recommendedName>
        <fullName evidence="10">C2H2-type domain-containing protein</fullName>
    </recommendedName>
</protein>
<dbReference type="Pfam" id="PF13912">
    <property type="entry name" value="zf-C2H2_6"/>
    <property type="match status" value="1"/>
</dbReference>
<dbReference type="PROSITE" id="PS50157">
    <property type="entry name" value="ZINC_FINGER_C2H2_2"/>
    <property type="match status" value="1"/>
</dbReference>
<evidence type="ECO:0000256" key="5">
    <source>
        <dbReference type="ARBA" id="ARBA00023015"/>
    </source>
</evidence>
<comment type="caution">
    <text evidence="11">The sequence shown here is derived from an EMBL/GenBank/DDBJ whole genome shotgun (WGS) entry which is preliminary data.</text>
</comment>
<keyword evidence="4" id="KW-0862">Zinc</keyword>
<accession>A0A8J5GAV7</accession>
<sequence>MERSGRCSSSTASTTDKNKGKEAEAWRMMSYRQIGRPGGSLLPGNATTSSSGGFVGGSGCFPWPPRSYSCSFCKREFKSAQALGGHMNVHRRDKARLRHSPPYSNYELNPNPNPLVQLPCTTTTTTRVSIPNLNMPPPSTSSGDDRDQILTTPFSSIISPLLPHLIPPSLQAAGRWDSKDEQDLDDMGSVSKSDGRKVLALDLEVGLFTGNNNHHGLDLELRLGYIN</sequence>
<evidence type="ECO:0000313" key="11">
    <source>
        <dbReference type="EMBL" id="KAG6504498.1"/>
    </source>
</evidence>
<comment type="subcellular location">
    <subcellularLocation>
        <location evidence="1">Nucleus</location>
    </subcellularLocation>
</comment>
<gene>
    <name evidence="11" type="ORF">ZIOFF_036832</name>
</gene>
<evidence type="ECO:0000256" key="7">
    <source>
        <dbReference type="ARBA" id="ARBA00023242"/>
    </source>
</evidence>
<dbReference type="PROSITE" id="PS00028">
    <property type="entry name" value="ZINC_FINGER_C2H2_1"/>
    <property type="match status" value="1"/>
</dbReference>
<reference evidence="11 12" key="1">
    <citation type="submission" date="2020-08" db="EMBL/GenBank/DDBJ databases">
        <title>Plant Genome Project.</title>
        <authorList>
            <person name="Zhang R.-G."/>
        </authorList>
    </citation>
    <scope>NUCLEOTIDE SEQUENCE [LARGE SCALE GENOMIC DNA]</scope>
    <source>
        <tissue evidence="11">Rhizome</tissue>
    </source>
</reference>
<evidence type="ECO:0000256" key="3">
    <source>
        <dbReference type="ARBA" id="ARBA00022771"/>
    </source>
</evidence>
<keyword evidence="12" id="KW-1185">Reference proteome</keyword>
<feature type="domain" description="C2H2-type" evidence="10">
    <location>
        <begin position="68"/>
        <end position="95"/>
    </location>
</feature>
<evidence type="ECO:0000256" key="6">
    <source>
        <dbReference type="ARBA" id="ARBA00023163"/>
    </source>
</evidence>
<name>A0A8J5GAV7_ZINOF</name>
<dbReference type="InterPro" id="IPR013087">
    <property type="entry name" value="Znf_C2H2_type"/>
</dbReference>
<dbReference type="AlphaFoldDB" id="A0A8J5GAV7"/>
<keyword evidence="2" id="KW-0479">Metal-binding</keyword>
<dbReference type="Proteomes" id="UP000734854">
    <property type="component" value="Unassembled WGS sequence"/>
</dbReference>